<organism evidence="1 2">
    <name type="scientific">Chaenocephalus aceratus</name>
    <name type="common">Blackfin icefish</name>
    <name type="synonym">Chaenichthys aceratus</name>
    <dbReference type="NCBI Taxonomy" id="36190"/>
    <lineage>
        <taxon>Eukaryota</taxon>
        <taxon>Metazoa</taxon>
        <taxon>Chordata</taxon>
        <taxon>Craniata</taxon>
        <taxon>Vertebrata</taxon>
        <taxon>Euteleostomi</taxon>
        <taxon>Actinopterygii</taxon>
        <taxon>Neopterygii</taxon>
        <taxon>Teleostei</taxon>
        <taxon>Neoteleostei</taxon>
        <taxon>Acanthomorphata</taxon>
        <taxon>Eupercaria</taxon>
        <taxon>Perciformes</taxon>
        <taxon>Notothenioidei</taxon>
        <taxon>Channichthyidae</taxon>
        <taxon>Chaenocephalus</taxon>
    </lineage>
</organism>
<dbReference type="EMBL" id="CM043807">
    <property type="protein sequence ID" value="KAI4802760.1"/>
    <property type="molecule type" value="Genomic_DNA"/>
</dbReference>
<evidence type="ECO:0000313" key="1">
    <source>
        <dbReference type="EMBL" id="KAI4802760.1"/>
    </source>
</evidence>
<sequence>TEASSQHPRHTLHTHYLTALNHPAPCLYTMASCPCLCQLPHTTPLLRWLSSCKPLICQSGLMSLKLTATKAK</sequence>
<proteinExistence type="predicted"/>
<gene>
    <name evidence="1" type="ORF">KUCAC02_006336</name>
</gene>
<protein>
    <submittedName>
        <fullName evidence="1">Uncharacterized protein</fullName>
    </submittedName>
</protein>
<accession>A0ACB9VRE5</accession>
<comment type="caution">
    <text evidence="1">The sequence shown here is derived from an EMBL/GenBank/DDBJ whole genome shotgun (WGS) entry which is preliminary data.</text>
</comment>
<feature type="non-terminal residue" evidence="1">
    <location>
        <position position="72"/>
    </location>
</feature>
<keyword evidence="2" id="KW-1185">Reference proteome</keyword>
<reference evidence="1" key="1">
    <citation type="submission" date="2022-05" db="EMBL/GenBank/DDBJ databases">
        <title>Chromosome-level genome of Chaenocephalus aceratus.</title>
        <authorList>
            <person name="Park H."/>
        </authorList>
    </citation>
    <scope>NUCLEOTIDE SEQUENCE</scope>
    <source>
        <strain evidence="1">KU_202001</strain>
    </source>
</reference>
<evidence type="ECO:0000313" key="2">
    <source>
        <dbReference type="Proteomes" id="UP001057452"/>
    </source>
</evidence>
<dbReference type="Proteomes" id="UP001057452">
    <property type="component" value="Chromosome 23"/>
</dbReference>
<feature type="non-terminal residue" evidence="1">
    <location>
        <position position="1"/>
    </location>
</feature>
<name>A0ACB9VRE5_CHAAC</name>